<sequence>MRTLRTASAYAAPAPPKSAFANAAPPHTCTAAPLHKNGANTASKISPRTKSRRCLRPRDKRRRQNSHRTPRGLTTSNHRCLLRLRHRPRSPARKPRSEE</sequence>
<feature type="compositionally biased region" description="Basic residues" evidence="1">
    <location>
        <begin position="80"/>
        <end position="99"/>
    </location>
</feature>
<reference evidence="2 3" key="1">
    <citation type="journal article" date="2022" name="Nat. Plants">
        <title>Genomes of leafy and leafless Platanthera orchids illuminate the evolution of mycoheterotrophy.</title>
        <authorList>
            <person name="Li M.H."/>
            <person name="Liu K.W."/>
            <person name="Li Z."/>
            <person name="Lu H.C."/>
            <person name="Ye Q.L."/>
            <person name="Zhang D."/>
            <person name="Wang J.Y."/>
            <person name="Li Y.F."/>
            <person name="Zhong Z.M."/>
            <person name="Liu X."/>
            <person name="Yu X."/>
            <person name="Liu D.K."/>
            <person name="Tu X.D."/>
            <person name="Liu B."/>
            <person name="Hao Y."/>
            <person name="Liao X.Y."/>
            <person name="Jiang Y.T."/>
            <person name="Sun W.H."/>
            <person name="Chen J."/>
            <person name="Chen Y.Q."/>
            <person name="Ai Y."/>
            <person name="Zhai J.W."/>
            <person name="Wu S.S."/>
            <person name="Zhou Z."/>
            <person name="Hsiao Y.Y."/>
            <person name="Wu W.L."/>
            <person name="Chen Y.Y."/>
            <person name="Lin Y.F."/>
            <person name="Hsu J.L."/>
            <person name="Li C.Y."/>
            <person name="Wang Z.W."/>
            <person name="Zhao X."/>
            <person name="Zhong W.Y."/>
            <person name="Ma X.K."/>
            <person name="Ma L."/>
            <person name="Huang J."/>
            <person name="Chen G.Z."/>
            <person name="Huang M.Z."/>
            <person name="Huang L."/>
            <person name="Peng D.H."/>
            <person name="Luo Y.B."/>
            <person name="Zou S.Q."/>
            <person name="Chen S.P."/>
            <person name="Lan S."/>
            <person name="Tsai W.C."/>
            <person name="Van de Peer Y."/>
            <person name="Liu Z.J."/>
        </authorList>
    </citation>
    <scope>NUCLEOTIDE SEQUENCE [LARGE SCALE GENOMIC DNA]</scope>
    <source>
        <strain evidence="2">Lor287</strain>
    </source>
</reference>
<feature type="compositionally biased region" description="Low complexity" evidence="1">
    <location>
        <begin position="7"/>
        <end position="26"/>
    </location>
</feature>
<feature type="compositionally biased region" description="Basic residues" evidence="1">
    <location>
        <begin position="47"/>
        <end position="70"/>
    </location>
</feature>
<evidence type="ECO:0000313" key="3">
    <source>
        <dbReference type="Proteomes" id="UP001418222"/>
    </source>
</evidence>
<dbReference type="AlphaFoldDB" id="A0AAP0AV69"/>
<organism evidence="2 3">
    <name type="scientific">Platanthera zijinensis</name>
    <dbReference type="NCBI Taxonomy" id="2320716"/>
    <lineage>
        <taxon>Eukaryota</taxon>
        <taxon>Viridiplantae</taxon>
        <taxon>Streptophyta</taxon>
        <taxon>Embryophyta</taxon>
        <taxon>Tracheophyta</taxon>
        <taxon>Spermatophyta</taxon>
        <taxon>Magnoliopsida</taxon>
        <taxon>Liliopsida</taxon>
        <taxon>Asparagales</taxon>
        <taxon>Orchidaceae</taxon>
        <taxon>Orchidoideae</taxon>
        <taxon>Orchideae</taxon>
        <taxon>Orchidinae</taxon>
        <taxon>Platanthera</taxon>
    </lineage>
</organism>
<accession>A0AAP0AV69</accession>
<dbReference type="Proteomes" id="UP001418222">
    <property type="component" value="Unassembled WGS sequence"/>
</dbReference>
<proteinExistence type="predicted"/>
<name>A0AAP0AV69_9ASPA</name>
<gene>
    <name evidence="2" type="ORF">KSP39_PZI023016</name>
</gene>
<evidence type="ECO:0000256" key="1">
    <source>
        <dbReference type="SAM" id="MobiDB-lite"/>
    </source>
</evidence>
<feature type="region of interest" description="Disordered" evidence="1">
    <location>
        <begin position="1"/>
        <end position="99"/>
    </location>
</feature>
<protein>
    <submittedName>
        <fullName evidence="2">Uncharacterized protein</fullName>
    </submittedName>
</protein>
<keyword evidence="3" id="KW-1185">Reference proteome</keyword>
<dbReference type="EMBL" id="JBBWWQ010000020">
    <property type="protein sequence ID" value="KAK8916254.1"/>
    <property type="molecule type" value="Genomic_DNA"/>
</dbReference>
<evidence type="ECO:0000313" key="2">
    <source>
        <dbReference type="EMBL" id="KAK8916254.1"/>
    </source>
</evidence>
<comment type="caution">
    <text evidence="2">The sequence shown here is derived from an EMBL/GenBank/DDBJ whole genome shotgun (WGS) entry which is preliminary data.</text>
</comment>